<dbReference type="Proteomes" id="UP000887116">
    <property type="component" value="Unassembled WGS sequence"/>
</dbReference>
<reference evidence="2" key="1">
    <citation type="submission" date="2020-07" db="EMBL/GenBank/DDBJ databases">
        <title>Multicomponent nature underlies the extraordinary mechanical properties of spider dragline silk.</title>
        <authorList>
            <person name="Kono N."/>
            <person name="Nakamura H."/>
            <person name="Mori M."/>
            <person name="Yoshida Y."/>
            <person name="Ohtoshi R."/>
            <person name="Malay A.D."/>
            <person name="Moran D.A.P."/>
            <person name="Tomita M."/>
            <person name="Numata K."/>
            <person name="Arakawa K."/>
        </authorList>
    </citation>
    <scope>NUCLEOTIDE SEQUENCE</scope>
</reference>
<accession>A0A8X6GW09</accession>
<dbReference type="AlphaFoldDB" id="A0A8X6GW09"/>
<feature type="compositionally biased region" description="Basic and acidic residues" evidence="1">
    <location>
        <begin position="64"/>
        <end position="73"/>
    </location>
</feature>
<organism evidence="2 3">
    <name type="scientific">Trichonephila clavata</name>
    <name type="common">Joro spider</name>
    <name type="synonym">Nephila clavata</name>
    <dbReference type="NCBI Taxonomy" id="2740835"/>
    <lineage>
        <taxon>Eukaryota</taxon>
        <taxon>Metazoa</taxon>
        <taxon>Ecdysozoa</taxon>
        <taxon>Arthropoda</taxon>
        <taxon>Chelicerata</taxon>
        <taxon>Arachnida</taxon>
        <taxon>Araneae</taxon>
        <taxon>Araneomorphae</taxon>
        <taxon>Entelegynae</taxon>
        <taxon>Araneoidea</taxon>
        <taxon>Nephilidae</taxon>
        <taxon>Trichonephila</taxon>
    </lineage>
</organism>
<evidence type="ECO:0000313" key="2">
    <source>
        <dbReference type="EMBL" id="GFR10145.1"/>
    </source>
</evidence>
<gene>
    <name evidence="2" type="ORF">TNCT_516891</name>
</gene>
<evidence type="ECO:0000256" key="1">
    <source>
        <dbReference type="SAM" id="MobiDB-lite"/>
    </source>
</evidence>
<proteinExistence type="predicted"/>
<evidence type="ECO:0000313" key="3">
    <source>
        <dbReference type="Proteomes" id="UP000887116"/>
    </source>
</evidence>
<feature type="compositionally biased region" description="Basic and acidic residues" evidence="1">
    <location>
        <begin position="82"/>
        <end position="105"/>
    </location>
</feature>
<dbReference type="EMBL" id="BMAO01026498">
    <property type="protein sequence ID" value="GFR10145.1"/>
    <property type="molecule type" value="Genomic_DNA"/>
</dbReference>
<name>A0A8X6GW09_TRICU</name>
<protein>
    <submittedName>
        <fullName evidence="2">Uncharacterized protein</fullName>
    </submittedName>
</protein>
<dbReference type="OrthoDB" id="10556642at2759"/>
<feature type="compositionally biased region" description="Polar residues" evidence="1">
    <location>
        <begin position="13"/>
        <end position="22"/>
    </location>
</feature>
<sequence>MPEGAVGGDISPEETTWSSSNAGVAPIPERAPRRAFVHDVQQGQPGPPLPPRVTLTRGPSPRRPPREQMEREAPPPPPPPEGPRRSGRQRELQQQRDQQEQRRRQ</sequence>
<feature type="region of interest" description="Disordered" evidence="1">
    <location>
        <begin position="1"/>
        <end position="105"/>
    </location>
</feature>
<comment type="caution">
    <text evidence="2">The sequence shown here is derived from an EMBL/GenBank/DDBJ whole genome shotgun (WGS) entry which is preliminary data.</text>
</comment>
<keyword evidence="3" id="KW-1185">Reference proteome</keyword>